<dbReference type="EMBL" id="QTSX02006892">
    <property type="protein sequence ID" value="KAJ9051993.1"/>
    <property type="molecule type" value="Genomic_DNA"/>
</dbReference>
<proteinExistence type="predicted"/>
<evidence type="ECO:0000313" key="2">
    <source>
        <dbReference type="Proteomes" id="UP001165960"/>
    </source>
</evidence>
<evidence type="ECO:0000313" key="1">
    <source>
        <dbReference type="EMBL" id="KAJ9051993.1"/>
    </source>
</evidence>
<comment type="caution">
    <text evidence="1">The sequence shown here is derived from an EMBL/GenBank/DDBJ whole genome shotgun (WGS) entry which is preliminary data.</text>
</comment>
<protein>
    <submittedName>
        <fullName evidence="1">Uncharacterized protein</fullName>
    </submittedName>
</protein>
<dbReference type="Proteomes" id="UP001165960">
    <property type="component" value="Unassembled WGS sequence"/>
</dbReference>
<gene>
    <name evidence="1" type="ORF">DSO57_1038567</name>
</gene>
<name>A0ACC2RPN0_9FUNG</name>
<organism evidence="1 2">
    <name type="scientific">Entomophthora muscae</name>
    <dbReference type="NCBI Taxonomy" id="34485"/>
    <lineage>
        <taxon>Eukaryota</taxon>
        <taxon>Fungi</taxon>
        <taxon>Fungi incertae sedis</taxon>
        <taxon>Zoopagomycota</taxon>
        <taxon>Entomophthoromycotina</taxon>
        <taxon>Entomophthoromycetes</taxon>
        <taxon>Entomophthorales</taxon>
        <taxon>Entomophthoraceae</taxon>
        <taxon>Entomophthora</taxon>
    </lineage>
</organism>
<accession>A0ACC2RPN0</accession>
<sequence length="890" mass="98157">MSDDVPTLNNLNLKIKRGELFGVVGRVGSGKSSFISAILGDMNKVDGNVAVRGKVAYVPQQPWIINATVQDNITFGHRFDPEFYEETISACALKPDLEMLASGDQTEIGERGINLSGGQKARISMARAVYARADIYLLDDPLSAVDAHVGRHLFTRVLGKEGILRNKTRVLVTHAIHFLPVLDTIAMFENGRINEIGTFNELKANESSAIHQLITAKAPEENAPPEKLLGQSMSRLSVISHHELLEDTWDGETSTHIQHVVCQAIMRPASVMSVQLGRANAELGSNQDKLMTVEESSQGSVKASVYLKYFKACSLWGIIFYLLLALLTQLTSLLGTSWIDRWSNVNSKSEVAYNVGIYGLIALVSGFFTFTQYLILYMLCGLRAAKSTHDQMLMAVIRAPMSFFDTTPLGRIMNRFSKDQSSIDEILPRAFGSYISTAMRVIFTVIVISYSTPPFLALIVLLGFFYFKMQGYYLTSSRELKRLDSTTRSPIFSHFQETLAGVASIRAYEQQQRFAARSEKQLEANLEAYYLSLSVNRWLGVRLEFLGAIIILSAALLAVLTLAYGLPIAPKIVGMSLTYALNVTQSLNWVIRQYCDIETNIVSMERIQEYIDLPSEAPYEVIPRGGLPMNSAEQAQRVVSAPIDWPSRGSIEFKEYSTRYRPGLDLILKGLSIEINPGEKVGIVGRTGAGKSSLTLALFRIIEAAQGSILVDGIDISTLGLFDLRSRISIIPQDPVVFGGTVRDNLDPFGSLSDDQLWRALEHANLKDYVLGLEGKLDASVAHGGENFSVGQRQLICLARALLRKSSILVLDEATAAIDFQTDNLIQATIREAFGHCTVFTIAHRINTVMDGDKILVLDQGQVKEYGSPISLLSQTDSLFYGLAKEAGIV</sequence>
<reference evidence="1" key="1">
    <citation type="submission" date="2022-04" db="EMBL/GenBank/DDBJ databases">
        <title>Genome of the entomopathogenic fungus Entomophthora muscae.</title>
        <authorList>
            <person name="Elya C."/>
            <person name="Lovett B.R."/>
            <person name="Lee E."/>
            <person name="Macias A.M."/>
            <person name="Hajek A.E."/>
            <person name="De Bivort B.L."/>
            <person name="Kasson M.T."/>
            <person name="De Fine Licht H.H."/>
            <person name="Stajich J.E."/>
        </authorList>
    </citation>
    <scope>NUCLEOTIDE SEQUENCE</scope>
    <source>
        <strain evidence="1">Berkeley</strain>
    </source>
</reference>
<keyword evidence="2" id="KW-1185">Reference proteome</keyword>